<feature type="region of interest" description="Disordered" evidence="1">
    <location>
        <begin position="367"/>
        <end position="388"/>
    </location>
</feature>
<sequence length="388" mass="43968">MCVNRYGETSEDMQPRERMRKHKFTEAELDILIEEVTQKEDILFGLQGNCMTTYEKNKIWVEIAHRLYAASGMQRTVSEIKRRWQDLKRRTKQKVEDARCHMSKSSPSSALYLTAMEQRVYDSLNIHTVVKEEEQDSAHLPACEGTFSCQDALSPVICEKLPEAQSSSLQLHQSEETSQVPPLPKPASYTEQFPCMPYANHEIKTVNQECSQISSQNVPESESSLSVVNDICDTPLTSFPGLRSPRKMHSISNPNRIVSVGHFEQQLLRAHREHTAVLKEGFRTLTRQNRLIYREMCETNKNIARIASRIAEKNESVSELAEELVGIHQKITESIDATNCLQDRVIDLLAAQQERPIIVVPSSVHGSLVSSSSSADMLATSMHREQGK</sequence>
<dbReference type="Pfam" id="PF13873">
    <property type="entry name" value="Myb_DNA-bind_5"/>
    <property type="match status" value="1"/>
</dbReference>
<dbReference type="PANTHER" id="PTHR23098:SF16">
    <property type="entry name" value="REGULATORY PROTEIN ZESTE"/>
    <property type="match status" value="1"/>
</dbReference>
<dbReference type="InterPro" id="IPR028002">
    <property type="entry name" value="Myb_DNA-bind_5"/>
</dbReference>
<dbReference type="PANTHER" id="PTHR23098">
    <property type="entry name" value="AGAP001331-PA-RELATED"/>
    <property type="match status" value="1"/>
</dbReference>
<reference evidence="3 4" key="1">
    <citation type="journal article" date="2021" name="Cell">
        <title>Tracing the genetic footprints of vertebrate landing in non-teleost ray-finned fishes.</title>
        <authorList>
            <person name="Bi X."/>
            <person name="Wang K."/>
            <person name="Yang L."/>
            <person name="Pan H."/>
            <person name="Jiang H."/>
            <person name="Wei Q."/>
            <person name="Fang M."/>
            <person name="Yu H."/>
            <person name="Zhu C."/>
            <person name="Cai Y."/>
            <person name="He Y."/>
            <person name="Gan X."/>
            <person name="Zeng H."/>
            <person name="Yu D."/>
            <person name="Zhu Y."/>
            <person name="Jiang H."/>
            <person name="Qiu Q."/>
            <person name="Yang H."/>
            <person name="Zhang Y.E."/>
            <person name="Wang W."/>
            <person name="Zhu M."/>
            <person name="He S."/>
            <person name="Zhang G."/>
        </authorList>
    </citation>
    <scope>NUCLEOTIDE SEQUENCE [LARGE SCALE GENOMIC DNA]</scope>
    <source>
        <strain evidence="3">Bchr_013</strain>
    </source>
</reference>
<dbReference type="AlphaFoldDB" id="A0A8X8BPT5"/>
<feature type="non-terminal residue" evidence="3">
    <location>
        <position position="1"/>
    </location>
</feature>
<evidence type="ECO:0000259" key="2">
    <source>
        <dbReference type="PROSITE" id="PS50090"/>
    </source>
</evidence>
<gene>
    <name evidence="3" type="primary">Mypop</name>
    <name evidence="3" type="ORF">GTO96_0001933</name>
</gene>
<dbReference type="InterPro" id="IPR001005">
    <property type="entry name" value="SANT/Myb"/>
</dbReference>
<feature type="non-terminal residue" evidence="3">
    <location>
        <position position="388"/>
    </location>
</feature>
<evidence type="ECO:0000256" key="1">
    <source>
        <dbReference type="SAM" id="MobiDB-lite"/>
    </source>
</evidence>
<evidence type="ECO:0000313" key="4">
    <source>
        <dbReference type="Proteomes" id="UP000886611"/>
    </source>
</evidence>
<name>A0A8X8BPT5_POLSE</name>
<dbReference type="PROSITE" id="PS50090">
    <property type="entry name" value="MYB_LIKE"/>
    <property type="match status" value="1"/>
</dbReference>
<dbReference type="GO" id="GO:0005634">
    <property type="term" value="C:nucleus"/>
    <property type="evidence" value="ECO:0007669"/>
    <property type="project" value="TreeGrafter"/>
</dbReference>
<accession>A0A8X8BPT5</accession>
<protein>
    <submittedName>
        <fullName evidence="3">MYPOP protein</fullName>
    </submittedName>
</protein>
<proteinExistence type="predicted"/>
<comment type="caution">
    <text evidence="3">The sequence shown here is derived from an EMBL/GenBank/DDBJ whole genome shotgun (WGS) entry which is preliminary data.</text>
</comment>
<dbReference type="Proteomes" id="UP000886611">
    <property type="component" value="Unassembled WGS sequence"/>
</dbReference>
<organism evidence="3 4">
    <name type="scientific">Polypterus senegalus</name>
    <name type="common">Senegal bichir</name>
    <dbReference type="NCBI Taxonomy" id="55291"/>
    <lineage>
        <taxon>Eukaryota</taxon>
        <taxon>Metazoa</taxon>
        <taxon>Chordata</taxon>
        <taxon>Craniata</taxon>
        <taxon>Vertebrata</taxon>
        <taxon>Euteleostomi</taxon>
        <taxon>Actinopterygii</taxon>
        <taxon>Polypteriformes</taxon>
        <taxon>Polypteridae</taxon>
        <taxon>Polypterus</taxon>
    </lineage>
</organism>
<evidence type="ECO:0000313" key="3">
    <source>
        <dbReference type="EMBL" id="KAG2461971.1"/>
    </source>
</evidence>
<feature type="domain" description="Myb-like" evidence="2">
    <location>
        <begin position="16"/>
        <end position="88"/>
    </location>
</feature>
<dbReference type="EMBL" id="JAATIS010004040">
    <property type="protein sequence ID" value="KAG2461971.1"/>
    <property type="molecule type" value="Genomic_DNA"/>
</dbReference>
<keyword evidence="4" id="KW-1185">Reference proteome</keyword>